<evidence type="ECO:0000256" key="5">
    <source>
        <dbReference type="ARBA" id="ARBA00048348"/>
    </source>
</evidence>
<dbReference type="GO" id="GO:0008270">
    <property type="term" value="F:zinc ion binding"/>
    <property type="evidence" value="ECO:0007669"/>
    <property type="project" value="InterPro"/>
</dbReference>
<dbReference type="Gene3D" id="3.40.1050.10">
    <property type="entry name" value="Carbonic anhydrase"/>
    <property type="match status" value="1"/>
</dbReference>
<dbReference type="GeneID" id="95375716"/>
<dbReference type="InterPro" id="IPR001765">
    <property type="entry name" value="Carbonic_anhydrase"/>
</dbReference>
<name>A0A410WW96_9BACL</name>
<evidence type="ECO:0000313" key="8">
    <source>
        <dbReference type="EMBL" id="QAV18527.1"/>
    </source>
</evidence>
<dbReference type="InterPro" id="IPR036874">
    <property type="entry name" value="Carbonic_anhydrase_sf"/>
</dbReference>
<gene>
    <name evidence="7" type="ORF">M5X16_00250</name>
    <name evidence="8" type="ORF">PC41400_12930</name>
</gene>
<keyword evidence="4 6" id="KW-0862">Zinc</keyword>
<keyword evidence="3 6" id="KW-0479">Metal-binding</keyword>
<dbReference type="EMBL" id="CP026520">
    <property type="protein sequence ID" value="QAV18527.1"/>
    <property type="molecule type" value="Genomic_DNA"/>
</dbReference>
<comment type="similarity">
    <text evidence="1">Belongs to the beta-class carbonic anhydrase family.</text>
</comment>
<feature type="binding site" evidence="6">
    <location>
        <position position="40"/>
    </location>
    <ligand>
        <name>Zn(2+)</name>
        <dbReference type="ChEBI" id="CHEBI:29105"/>
    </ligand>
</feature>
<feature type="binding site" evidence="6">
    <location>
        <position position="99"/>
    </location>
    <ligand>
        <name>Zn(2+)</name>
        <dbReference type="ChEBI" id="CHEBI:29105"/>
    </ligand>
</feature>
<evidence type="ECO:0000313" key="10">
    <source>
        <dbReference type="Proteomes" id="UP001527202"/>
    </source>
</evidence>
<protein>
    <recommendedName>
        <fullName evidence="2">carbonic anhydrase</fullName>
        <ecNumber evidence="2">4.2.1.1</ecNumber>
    </recommendedName>
</protein>
<evidence type="ECO:0000256" key="6">
    <source>
        <dbReference type="PIRSR" id="PIRSR601765-1"/>
    </source>
</evidence>
<feature type="binding site" evidence="6">
    <location>
        <position position="38"/>
    </location>
    <ligand>
        <name>Zn(2+)</name>
        <dbReference type="ChEBI" id="CHEBI:29105"/>
    </ligand>
</feature>
<dbReference type="Proteomes" id="UP001527202">
    <property type="component" value="Unassembled WGS sequence"/>
</dbReference>
<evidence type="ECO:0000313" key="9">
    <source>
        <dbReference type="Proteomes" id="UP000288943"/>
    </source>
</evidence>
<comment type="cofactor">
    <cofactor evidence="6">
        <name>Zn(2+)</name>
        <dbReference type="ChEBI" id="CHEBI:29105"/>
    </cofactor>
    <text evidence="6">Binds 1 zinc ion per subunit.</text>
</comment>
<dbReference type="Pfam" id="PF00484">
    <property type="entry name" value="Pro_CA"/>
    <property type="match status" value="1"/>
</dbReference>
<dbReference type="GO" id="GO:0004089">
    <property type="term" value="F:carbonate dehydratase activity"/>
    <property type="evidence" value="ECO:0007669"/>
    <property type="project" value="UniProtKB-EC"/>
</dbReference>
<reference evidence="7 10" key="2">
    <citation type="submission" date="2022-05" db="EMBL/GenBank/DDBJ databases">
        <title>Genome Sequencing of Bee-Associated Microbes.</title>
        <authorList>
            <person name="Dunlap C."/>
        </authorList>
    </citation>
    <scope>NUCLEOTIDE SEQUENCE [LARGE SCALE GENOMIC DNA]</scope>
    <source>
        <strain evidence="7 10">NRRL B-23120</strain>
    </source>
</reference>
<dbReference type="KEGG" id="pchi:PC41400_12930"/>
<keyword evidence="10" id="KW-1185">Reference proteome</keyword>
<evidence type="ECO:0000313" key="7">
    <source>
        <dbReference type="EMBL" id="MCY9594209.1"/>
    </source>
</evidence>
<comment type="catalytic activity">
    <reaction evidence="5">
        <text>hydrogencarbonate + H(+) = CO2 + H2O</text>
        <dbReference type="Rhea" id="RHEA:10748"/>
        <dbReference type="ChEBI" id="CHEBI:15377"/>
        <dbReference type="ChEBI" id="CHEBI:15378"/>
        <dbReference type="ChEBI" id="CHEBI:16526"/>
        <dbReference type="ChEBI" id="CHEBI:17544"/>
        <dbReference type="EC" id="4.2.1.1"/>
    </reaction>
</comment>
<dbReference type="RefSeq" id="WP_042228158.1">
    <property type="nucleotide sequence ID" value="NZ_CP026520.1"/>
</dbReference>
<dbReference type="PANTHER" id="PTHR43175:SF3">
    <property type="entry name" value="CARBON DISULFIDE HYDROLASE"/>
    <property type="match status" value="1"/>
</dbReference>
<dbReference type="AlphaFoldDB" id="A0A410WW96"/>
<dbReference type="SMART" id="SM00947">
    <property type="entry name" value="Pro_CA"/>
    <property type="match status" value="1"/>
</dbReference>
<feature type="binding site" evidence="6">
    <location>
        <position position="96"/>
    </location>
    <ligand>
        <name>Zn(2+)</name>
        <dbReference type="ChEBI" id="CHEBI:29105"/>
    </ligand>
</feature>
<dbReference type="EMBL" id="JAMDMJ010000001">
    <property type="protein sequence ID" value="MCY9594209.1"/>
    <property type="molecule type" value="Genomic_DNA"/>
</dbReference>
<dbReference type="OrthoDB" id="9792260at2"/>
<dbReference type="Proteomes" id="UP000288943">
    <property type="component" value="Chromosome"/>
</dbReference>
<sequence length="200" mass="22351">MSLISEILNYNEAFVDSKEYEQYLTTKFPDKRMVILTCMDTRLVELLPKAMNLRNGDSKIIKNAGALVSHPFGSIMRSIIVAVYELDADEVLVIGHRDCGMTGLNSEKVLSKARERGVQNEVLDTLHNSGINLDKWLTGFEQIDEAVIGSVNIIRNHPLLPKNLPVHGLVMNPQTGKLDLLTEGYDATPVKTNPEEFPFI</sequence>
<evidence type="ECO:0000256" key="3">
    <source>
        <dbReference type="ARBA" id="ARBA00022723"/>
    </source>
</evidence>
<evidence type="ECO:0000256" key="2">
    <source>
        <dbReference type="ARBA" id="ARBA00012925"/>
    </source>
</evidence>
<dbReference type="SUPFAM" id="SSF53056">
    <property type="entry name" value="beta-carbonic anhydrase, cab"/>
    <property type="match status" value="1"/>
</dbReference>
<organism evidence="8 9">
    <name type="scientific">Paenibacillus chitinolyticus</name>
    <dbReference type="NCBI Taxonomy" id="79263"/>
    <lineage>
        <taxon>Bacteria</taxon>
        <taxon>Bacillati</taxon>
        <taxon>Bacillota</taxon>
        <taxon>Bacilli</taxon>
        <taxon>Bacillales</taxon>
        <taxon>Paenibacillaceae</taxon>
        <taxon>Paenibacillus</taxon>
    </lineage>
</organism>
<dbReference type="CDD" id="cd03379">
    <property type="entry name" value="beta_CA_cladeD"/>
    <property type="match status" value="1"/>
</dbReference>
<dbReference type="PANTHER" id="PTHR43175">
    <property type="entry name" value="CARBONIC ANHYDRASE"/>
    <property type="match status" value="1"/>
</dbReference>
<dbReference type="EC" id="4.2.1.1" evidence="2"/>
<evidence type="ECO:0000256" key="1">
    <source>
        <dbReference type="ARBA" id="ARBA00006217"/>
    </source>
</evidence>
<accession>A0A410WW96</accession>
<reference evidence="8 9" key="1">
    <citation type="submission" date="2018-01" db="EMBL/GenBank/DDBJ databases">
        <title>The whole genome sequencing and assembly of Paenibacillus chitinolyticus KCCM 41400 strain.</title>
        <authorList>
            <person name="Kim J.-Y."/>
            <person name="Park M.-K."/>
            <person name="Lee Y.-J."/>
            <person name="Yi H."/>
            <person name="Bahn Y.-S."/>
            <person name="Kim J.F."/>
            <person name="Lee D.-W."/>
        </authorList>
    </citation>
    <scope>NUCLEOTIDE SEQUENCE [LARGE SCALE GENOMIC DNA]</scope>
    <source>
        <strain evidence="8 9">KCCM 41400</strain>
    </source>
</reference>
<proteinExistence type="inferred from homology"/>
<evidence type="ECO:0000256" key="4">
    <source>
        <dbReference type="ARBA" id="ARBA00022833"/>
    </source>
</evidence>